<keyword evidence="4" id="KW-1185">Reference proteome</keyword>
<protein>
    <submittedName>
        <fullName evidence="3">Uncharacterized protein</fullName>
    </submittedName>
</protein>
<organism evidence="3 4">
    <name type="scientific">Alienimonas chondri</name>
    <dbReference type="NCBI Taxonomy" id="2681879"/>
    <lineage>
        <taxon>Bacteria</taxon>
        <taxon>Pseudomonadati</taxon>
        <taxon>Planctomycetota</taxon>
        <taxon>Planctomycetia</taxon>
        <taxon>Planctomycetales</taxon>
        <taxon>Planctomycetaceae</taxon>
        <taxon>Alienimonas</taxon>
    </lineage>
</organism>
<evidence type="ECO:0000313" key="4">
    <source>
        <dbReference type="Proteomes" id="UP000609651"/>
    </source>
</evidence>
<feature type="signal peptide" evidence="2">
    <location>
        <begin position="1"/>
        <end position="21"/>
    </location>
</feature>
<dbReference type="InterPro" id="IPR046525">
    <property type="entry name" value="DUF6702"/>
</dbReference>
<feature type="region of interest" description="Disordered" evidence="1">
    <location>
        <begin position="152"/>
        <end position="222"/>
    </location>
</feature>
<feature type="compositionally biased region" description="Basic and acidic residues" evidence="1">
    <location>
        <begin position="168"/>
        <end position="184"/>
    </location>
</feature>
<accession>A0ABX1VEI3</accession>
<dbReference type="Proteomes" id="UP000609651">
    <property type="component" value="Unassembled WGS sequence"/>
</dbReference>
<comment type="caution">
    <text evidence="3">The sequence shown here is derived from an EMBL/GenBank/DDBJ whole genome shotgun (WGS) entry which is preliminary data.</text>
</comment>
<evidence type="ECO:0000256" key="2">
    <source>
        <dbReference type="SAM" id="SignalP"/>
    </source>
</evidence>
<dbReference type="RefSeq" id="WP_171187582.1">
    <property type="nucleotide sequence ID" value="NZ_WTPX01000081.1"/>
</dbReference>
<evidence type="ECO:0000313" key="3">
    <source>
        <dbReference type="EMBL" id="NNJ26487.1"/>
    </source>
</evidence>
<dbReference type="EMBL" id="WTPX01000081">
    <property type="protein sequence ID" value="NNJ26487.1"/>
    <property type="molecule type" value="Genomic_DNA"/>
</dbReference>
<proteinExistence type="predicted"/>
<dbReference type="Pfam" id="PF20420">
    <property type="entry name" value="DUF6702"/>
    <property type="match status" value="1"/>
</dbReference>
<keyword evidence="2" id="KW-0732">Signal</keyword>
<reference evidence="3 4" key="1">
    <citation type="journal article" date="2020" name="Syst. Appl. Microbiol.">
        <title>Alienimonas chondri sp. nov., a novel planctomycete isolated from the biofilm of the red alga Chondrus crispus.</title>
        <authorList>
            <person name="Vitorino I."/>
            <person name="Albuquerque L."/>
            <person name="Wiegand S."/>
            <person name="Kallscheuer N."/>
            <person name="da Costa M.S."/>
            <person name="Lobo-da-Cunha A."/>
            <person name="Jogler C."/>
            <person name="Lage O.M."/>
        </authorList>
    </citation>
    <scope>NUCLEOTIDE SEQUENCE [LARGE SCALE GENOMIC DNA]</scope>
    <source>
        <strain evidence="3 4">LzC2</strain>
    </source>
</reference>
<sequence>MSIAPLFAVCGSLLCGVPVLAAVHPQHVTLAEAEWNADSRALEVALRITPAQLEQVVERHAGRSVDLDAETSGDAVAAWVRSAFVVTPPDADPTDDKPAAPVRLNYVGKEVGISVAWVYFEAPLPNGWEDVTVANRVRLAIEPEQHNTLILSVTRPAPGDAAPNAEGADGKPRKERASYTFDRRRPSHVLRSKDLKPLKQPVTPSSATAPTDAGDDLPASRR</sequence>
<evidence type="ECO:0000256" key="1">
    <source>
        <dbReference type="SAM" id="MobiDB-lite"/>
    </source>
</evidence>
<gene>
    <name evidence="3" type="ORF">LzC2_25750</name>
</gene>
<name>A0ABX1VEI3_9PLAN</name>
<feature type="chain" id="PRO_5045814528" evidence="2">
    <location>
        <begin position="22"/>
        <end position="222"/>
    </location>
</feature>